<dbReference type="OrthoDB" id="396512at2"/>
<gene>
    <name evidence="2" type="ORF">PSTEL_10510</name>
</gene>
<dbReference type="EMBL" id="CP009286">
    <property type="protein sequence ID" value="AIQ63452.1"/>
    <property type="molecule type" value="Genomic_DNA"/>
</dbReference>
<dbReference type="InterPro" id="IPR029044">
    <property type="entry name" value="Nucleotide-diphossugar_trans"/>
</dbReference>
<dbReference type="STRING" id="169760.PSTEL_10510"/>
<dbReference type="Gene3D" id="3.90.550.10">
    <property type="entry name" value="Spore Coat Polysaccharide Biosynthesis Protein SpsA, Chain A"/>
    <property type="match status" value="1"/>
</dbReference>
<dbReference type="PANTHER" id="PTHR43685">
    <property type="entry name" value="GLYCOSYLTRANSFERASE"/>
    <property type="match status" value="1"/>
</dbReference>
<reference evidence="2 3" key="1">
    <citation type="submission" date="2014-08" db="EMBL/GenBank/DDBJ databases">
        <title>Comparative genomics of the Paenibacillus odorifer group.</title>
        <authorList>
            <person name="den Bakker H.C."/>
            <person name="Tsai Y.-C."/>
            <person name="Martin N."/>
            <person name="Korlach J."/>
            <person name="Wiedmann M."/>
        </authorList>
    </citation>
    <scope>NUCLEOTIDE SEQUENCE [LARGE SCALE GENOMIC DNA]</scope>
    <source>
        <strain evidence="2 3">DSM 14472</strain>
    </source>
</reference>
<proteinExistence type="predicted"/>
<evidence type="ECO:0000259" key="1">
    <source>
        <dbReference type="Pfam" id="PF00535"/>
    </source>
</evidence>
<keyword evidence="3" id="KW-1185">Reference proteome</keyword>
<dbReference type="AlphaFoldDB" id="A0A089LRG0"/>
<dbReference type="RefSeq" id="WP_038694994.1">
    <property type="nucleotide sequence ID" value="NZ_CP009286.1"/>
</dbReference>
<dbReference type="HOGENOM" id="CLU_025996_25_1_9"/>
<sequence>MKLSVIIPAYNVESYIERTLESLAAQSDLDFEAIIVDDGSKDGTAQTVRSFIDRTSAGHFRLVSQNNGGVSSARNKGIEEASGDYVLFLDGDDFVDRELVSLFGQAAEEEPDIVFWKWQKVNESGRVLQDCYRYVTDMPRVMSGVDGLKRILVDHKMQIWTASAAYRRELLLKENIWYTAGCVNGEDQEFTFKALAKAGEMIFIDRALSFYLERGSSISGVYNVKKFDYADAFKRAASYMDRPELTEVRDMLLLRHMLENYFYNLKTCLRNADRVSIRTLLKDIDGRYPELNGEMRALMKRWKREKRPSKADINAFLIAPELLRFLLEVQQRIIKFKSGVRARLRQVTA</sequence>
<dbReference type="KEGG" id="pste:PSTEL_10510"/>
<evidence type="ECO:0000313" key="2">
    <source>
        <dbReference type="EMBL" id="AIQ63452.1"/>
    </source>
</evidence>
<evidence type="ECO:0000313" key="3">
    <source>
        <dbReference type="Proteomes" id="UP000029507"/>
    </source>
</evidence>
<name>A0A089LRG0_9BACL</name>
<dbReference type="Proteomes" id="UP000029507">
    <property type="component" value="Chromosome"/>
</dbReference>
<dbReference type="CDD" id="cd00761">
    <property type="entry name" value="Glyco_tranf_GTA_type"/>
    <property type="match status" value="1"/>
</dbReference>
<dbReference type="InterPro" id="IPR001173">
    <property type="entry name" value="Glyco_trans_2-like"/>
</dbReference>
<accession>A0A089LRG0</accession>
<organism evidence="2 3">
    <name type="scientific">Paenibacillus stellifer</name>
    <dbReference type="NCBI Taxonomy" id="169760"/>
    <lineage>
        <taxon>Bacteria</taxon>
        <taxon>Bacillati</taxon>
        <taxon>Bacillota</taxon>
        <taxon>Bacilli</taxon>
        <taxon>Bacillales</taxon>
        <taxon>Paenibacillaceae</taxon>
        <taxon>Paenibacillus</taxon>
    </lineage>
</organism>
<dbReference type="InterPro" id="IPR050834">
    <property type="entry name" value="Glycosyltransf_2"/>
</dbReference>
<protein>
    <recommendedName>
        <fullName evidence="1">Glycosyltransferase 2-like domain-containing protein</fullName>
    </recommendedName>
</protein>
<dbReference type="Pfam" id="PF00535">
    <property type="entry name" value="Glycos_transf_2"/>
    <property type="match status" value="1"/>
</dbReference>
<dbReference type="PANTHER" id="PTHR43685:SF2">
    <property type="entry name" value="GLYCOSYLTRANSFERASE 2-LIKE DOMAIN-CONTAINING PROTEIN"/>
    <property type="match status" value="1"/>
</dbReference>
<dbReference type="SUPFAM" id="SSF53448">
    <property type="entry name" value="Nucleotide-diphospho-sugar transferases"/>
    <property type="match status" value="1"/>
</dbReference>
<feature type="domain" description="Glycosyltransferase 2-like" evidence="1">
    <location>
        <begin position="4"/>
        <end position="170"/>
    </location>
</feature>